<evidence type="ECO:0000313" key="4">
    <source>
        <dbReference type="Proteomes" id="UP000471082"/>
    </source>
</evidence>
<protein>
    <submittedName>
        <fullName evidence="1">Uncharacterized protein</fullName>
    </submittedName>
</protein>
<sequence>MSAPVDVVQVMEEDAIASYSLRKNALSENATAKWVESEDARGAVNELIDYVRSAPCHCSAALRTLPAVQCERCRLLARVGGAA</sequence>
<dbReference type="EMBL" id="PUUL01000164">
    <property type="protein sequence ID" value="RXD48551.1"/>
    <property type="molecule type" value="Genomic_DNA"/>
</dbReference>
<accession>A0A6P0FI03</accession>
<evidence type="ECO:0000313" key="2">
    <source>
        <dbReference type="EMBL" id="RXD48551.1"/>
    </source>
</evidence>
<dbReference type="EMBL" id="JAAGYU010000044">
    <property type="protein sequence ID" value="NEL76825.1"/>
    <property type="molecule type" value="Genomic_DNA"/>
</dbReference>
<dbReference type="Proteomes" id="UP000471082">
    <property type="component" value="Unassembled WGS sequence"/>
</dbReference>
<comment type="caution">
    <text evidence="1">The sequence shown here is derived from an EMBL/GenBank/DDBJ whole genome shotgun (WGS) entry which is preliminary data.</text>
</comment>
<dbReference type="AlphaFoldDB" id="A0A6P0FI03"/>
<name>A0A6P0FI03_XANPE</name>
<dbReference type="RefSeq" id="WP_052756070.1">
    <property type="nucleotide sequence ID" value="NZ_CP116309.1"/>
</dbReference>
<gene>
    <name evidence="2" type="ORF">DB769_22325</name>
    <name evidence="1" type="ORF">G3W61_11250</name>
</gene>
<proteinExistence type="predicted"/>
<organism evidence="1 4">
    <name type="scientific">Xanthomonas perforans</name>
    <dbReference type="NCBI Taxonomy" id="442694"/>
    <lineage>
        <taxon>Bacteria</taxon>
        <taxon>Pseudomonadati</taxon>
        <taxon>Pseudomonadota</taxon>
        <taxon>Gammaproteobacteria</taxon>
        <taxon>Lysobacterales</taxon>
        <taxon>Lysobacteraceae</taxon>
        <taxon>Xanthomonas</taxon>
    </lineage>
</organism>
<reference evidence="2 3" key="1">
    <citation type="submission" date="2018-02" db="EMBL/GenBank/DDBJ databases">
        <title>Characterization of Xanthomonas diversity in transplant houses and field plants.</title>
        <authorList>
            <person name="Abrahamian P."/>
            <person name="Timilsina S."/>
            <person name="Minsavage G.V."/>
            <person name="Goss E.M."/>
            <person name="Jones J.B."/>
            <person name="Vallad G.E."/>
        </authorList>
    </citation>
    <scope>NUCLEOTIDE SEQUENCE [LARGE SCALE GENOMIC DNA]</scope>
    <source>
        <strain evidence="2 3">GEV2132</strain>
    </source>
</reference>
<reference evidence="1 4" key="2">
    <citation type="submission" date="2019-11" db="EMBL/GenBank/DDBJ databases">
        <title>Genome-resolved metagenomics to study the prevalence of co-infection and intraspecific heterogeneity among plant pathogen metapopulations.</title>
        <authorList>
            <person name="Newberry E."/>
            <person name="Bhandari R."/>
            <person name="Kemble J."/>
            <person name="Sikora E."/>
            <person name="Potnis N."/>
        </authorList>
    </citation>
    <scope>NUCLEOTIDE SEQUENCE [LARGE SCALE GENOMIC DNA]</scope>
    <source>
        <strain evidence="1">Xp_Tom_Tuscaloosa_18b</strain>
    </source>
</reference>
<evidence type="ECO:0000313" key="3">
    <source>
        <dbReference type="Proteomes" id="UP000289372"/>
    </source>
</evidence>
<dbReference type="Proteomes" id="UP000289372">
    <property type="component" value="Unassembled WGS sequence"/>
</dbReference>
<evidence type="ECO:0000313" key="1">
    <source>
        <dbReference type="EMBL" id="NEL76825.1"/>
    </source>
</evidence>